<name>A0A9P1IPI1_9PELO</name>
<evidence type="ECO:0000313" key="1">
    <source>
        <dbReference type="EMBL" id="CAI5448366.1"/>
    </source>
</evidence>
<evidence type="ECO:0000313" key="2">
    <source>
        <dbReference type="Proteomes" id="UP001152747"/>
    </source>
</evidence>
<proteinExistence type="predicted"/>
<dbReference type="Proteomes" id="UP001152747">
    <property type="component" value="Unassembled WGS sequence"/>
</dbReference>
<organism evidence="1 2">
    <name type="scientific">Caenorhabditis angaria</name>
    <dbReference type="NCBI Taxonomy" id="860376"/>
    <lineage>
        <taxon>Eukaryota</taxon>
        <taxon>Metazoa</taxon>
        <taxon>Ecdysozoa</taxon>
        <taxon>Nematoda</taxon>
        <taxon>Chromadorea</taxon>
        <taxon>Rhabditida</taxon>
        <taxon>Rhabditina</taxon>
        <taxon>Rhabditomorpha</taxon>
        <taxon>Rhabditoidea</taxon>
        <taxon>Rhabditidae</taxon>
        <taxon>Peloderinae</taxon>
        <taxon>Caenorhabditis</taxon>
    </lineage>
</organism>
<dbReference type="EMBL" id="CANHGI010000004">
    <property type="protein sequence ID" value="CAI5448366.1"/>
    <property type="molecule type" value="Genomic_DNA"/>
</dbReference>
<comment type="caution">
    <text evidence="1">The sequence shown here is derived from an EMBL/GenBank/DDBJ whole genome shotgun (WGS) entry which is preliminary data.</text>
</comment>
<protein>
    <recommendedName>
        <fullName evidence="3">C2H2-type domain-containing protein</fullName>
    </recommendedName>
</protein>
<keyword evidence="2" id="KW-1185">Reference proteome</keyword>
<sequence length="125" mass="13649">METEILKQLNVINHIYAQLCNKQNELINQILSAPKSTDFPQIAISTTTPSPSFLSIEKSPFTPPPASPVVSRCSSVATDLSIDIRGGSDAGSESSCGKCQKMLKTKRTLAIHERNCKGKRRALDF</sequence>
<accession>A0A9P1IPI1</accession>
<reference evidence="1" key="1">
    <citation type="submission" date="2022-11" db="EMBL/GenBank/DDBJ databases">
        <authorList>
            <person name="Kikuchi T."/>
        </authorList>
    </citation>
    <scope>NUCLEOTIDE SEQUENCE</scope>
    <source>
        <strain evidence="1">PS1010</strain>
    </source>
</reference>
<dbReference type="AlphaFoldDB" id="A0A9P1IPI1"/>
<evidence type="ECO:0008006" key="3">
    <source>
        <dbReference type="Google" id="ProtNLM"/>
    </source>
</evidence>
<gene>
    <name evidence="1" type="ORF">CAMP_LOCUS11003</name>
</gene>